<keyword evidence="10" id="KW-1185">Reference proteome</keyword>
<accession>A0A550CK51</accession>
<dbReference type="STRING" id="97359.A0A550CK51"/>
<dbReference type="EMBL" id="VDMD01000005">
    <property type="protein sequence ID" value="TRM65190.1"/>
    <property type="molecule type" value="Genomic_DNA"/>
</dbReference>
<feature type="transmembrane region" description="Helical" evidence="7">
    <location>
        <begin position="142"/>
        <end position="160"/>
    </location>
</feature>
<dbReference type="InterPro" id="IPR036938">
    <property type="entry name" value="PAP2/HPO_sf"/>
</dbReference>
<dbReference type="PANTHER" id="PTHR10165:SF84">
    <property type="entry name" value="PHOSPHATIDIC ACID PHOSPHATASE BETA"/>
    <property type="match status" value="1"/>
</dbReference>
<organism evidence="9 10">
    <name type="scientific">Schizophyllum amplum</name>
    <dbReference type="NCBI Taxonomy" id="97359"/>
    <lineage>
        <taxon>Eukaryota</taxon>
        <taxon>Fungi</taxon>
        <taxon>Dikarya</taxon>
        <taxon>Basidiomycota</taxon>
        <taxon>Agaricomycotina</taxon>
        <taxon>Agaricomycetes</taxon>
        <taxon>Agaricomycetidae</taxon>
        <taxon>Agaricales</taxon>
        <taxon>Schizophyllaceae</taxon>
        <taxon>Schizophyllum</taxon>
    </lineage>
</organism>
<feature type="transmembrane region" description="Helical" evidence="7">
    <location>
        <begin position="246"/>
        <end position="270"/>
    </location>
</feature>
<name>A0A550CK51_9AGAR</name>
<dbReference type="CDD" id="cd03390">
    <property type="entry name" value="PAP2_containing_1_like"/>
    <property type="match status" value="1"/>
</dbReference>
<dbReference type="Gene3D" id="1.20.144.10">
    <property type="entry name" value="Phosphatidic acid phosphatase type 2/haloperoxidase"/>
    <property type="match status" value="1"/>
</dbReference>
<dbReference type="GO" id="GO:0008195">
    <property type="term" value="F:phosphatidate phosphatase activity"/>
    <property type="evidence" value="ECO:0007669"/>
    <property type="project" value="TreeGrafter"/>
</dbReference>
<comment type="subcellular location">
    <subcellularLocation>
        <location evidence="1">Membrane</location>
        <topology evidence="1">Multi-pass membrane protein</topology>
    </subcellularLocation>
</comment>
<dbReference type="SMART" id="SM00014">
    <property type="entry name" value="acidPPc"/>
    <property type="match status" value="1"/>
</dbReference>
<reference evidence="9 10" key="1">
    <citation type="journal article" date="2019" name="New Phytol.">
        <title>Comparative genomics reveals unique wood-decay strategies and fruiting body development in the Schizophyllaceae.</title>
        <authorList>
            <person name="Almasi E."/>
            <person name="Sahu N."/>
            <person name="Krizsan K."/>
            <person name="Balint B."/>
            <person name="Kovacs G.M."/>
            <person name="Kiss B."/>
            <person name="Cseklye J."/>
            <person name="Drula E."/>
            <person name="Henrissat B."/>
            <person name="Nagy I."/>
            <person name="Chovatia M."/>
            <person name="Adam C."/>
            <person name="LaButti K."/>
            <person name="Lipzen A."/>
            <person name="Riley R."/>
            <person name="Grigoriev I.V."/>
            <person name="Nagy L.G."/>
        </authorList>
    </citation>
    <scope>NUCLEOTIDE SEQUENCE [LARGE SCALE GENOMIC DNA]</scope>
    <source>
        <strain evidence="9 10">NL-1724</strain>
    </source>
</reference>
<feature type="transmembrane region" description="Helical" evidence="7">
    <location>
        <begin position="214"/>
        <end position="234"/>
    </location>
</feature>
<keyword evidence="5 7" id="KW-0472">Membrane</keyword>
<evidence type="ECO:0000313" key="9">
    <source>
        <dbReference type="EMBL" id="TRM65190.1"/>
    </source>
</evidence>
<feature type="region of interest" description="Disordered" evidence="6">
    <location>
        <begin position="386"/>
        <end position="424"/>
    </location>
</feature>
<dbReference type="Pfam" id="PF01569">
    <property type="entry name" value="PAP2"/>
    <property type="match status" value="1"/>
</dbReference>
<dbReference type="OrthoDB" id="10030083at2759"/>
<sequence>MSVFKRSSTKPSDAPRATTSDPEKESPRPALSARLREREALGWLAAAPTWREWLGDLWADVLALIVFGAIGIGFNSADAVGGKSRYFMIFNENGEFMNHEMGKPRQANIIPIWLSALLAVLVPTIVFALAQIRVRNLYDLHVAFWMNIWAIILGSVFQIFNKMLIGGLRPHFFDVCRPREDLRPGDGAGYHGLYFTWEVCEGPDYGFIQDALKAFPSGHMTVAFAGFVLLSLYLNGKLKVFSDERILVWKLFMFLAPILGAVLIAGAMVLDHSHHWYDVAGGAVIGMVCAVASYRANYAAIWDHRFNHIPLTRVRGPWRRISLDGEERSGHFSYTTEPADRFPDFAHGDGMQWVPEGAPGDAARWEGNGHWDAATGWQAETEVLPWDEMPNNKDSAPRGMEPASSSTTRVGEMKEVTVRQAAPS</sequence>
<dbReference type="SUPFAM" id="SSF48317">
    <property type="entry name" value="Acid phosphatase/Vanadium-dependent haloperoxidase"/>
    <property type="match status" value="1"/>
</dbReference>
<feature type="compositionally biased region" description="Polar residues" evidence="6">
    <location>
        <begin position="1"/>
        <end position="11"/>
    </location>
</feature>
<dbReference type="GO" id="GO:0016020">
    <property type="term" value="C:membrane"/>
    <property type="evidence" value="ECO:0007669"/>
    <property type="project" value="UniProtKB-SubCell"/>
</dbReference>
<evidence type="ECO:0000256" key="1">
    <source>
        <dbReference type="ARBA" id="ARBA00004141"/>
    </source>
</evidence>
<evidence type="ECO:0000256" key="5">
    <source>
        <dbReference type="ARBA" id="ARBA00023136"/>
    </source>
</evidence>
<feature type="transmembrane region" description="Helical" evidence="7">
    <location>
        <begin position="276"/>
        <end position="296"/>
    </location>
</feature>
<keyword evidence="3 7" id="KW-0812">Transmembrane</keyword>
<feature type="domain" description="Phosphatidic acid phosphatase type 2/haloperoxidase" evidence="8">
    <location>
        <begin position="143"/>
        <end position="294"/>
    </location>
</feature>
<evidence type="ECO:0000256" key="3">
    <source>
        <dbReference type="ARBA" id="ARBA00022692"/>
    </source>
</evidence>
<dbReference type="GO" id="GO:0006644">
    <property type="term" value="P:phospholipid metabolic process"/>
    <property type="evidence" value="ECO:0007669"/>
    <property type="project" value="InterPro"/>
</dbReference>
<dbReference type="InterPro" id="IPR000326">
    <property type="entry name" value="PAP2/HPO"/>
</dbReference>
<feature type="transmembrane region" description="Helical" evidence="7">
    <location>
        <begin position="57"/>
        <end position="77"/>
    </location>
</feature>
<comment type="caution">
    <text evidence="9">The sequence shown here is derived from an EMBL/GenBank/DDBJ whole genome shotgun (WGS) entry which is preliminary data.</text>
</comment>
<evidence type="ECO:0000256" key="7">
    <source>
        <dbReference type="SAM" id="Phobius"/>
    </source>
</evidence>
<dbReference type="AlphaFoldDB" id="A0A550CK51"/>
<keyword evidence="9" id="KW-0560">Oxidoreductase</keyword>
<keyword evidence="4 7" id="KW-1133">Transmembrane helix</keyword>
<evidence type="ECO:0000256" key="2">
    <source>
        <dbReference type="ARBA" id="ARBA00008816"/>
    </source>
</evidence>
<feature type="region of interest" description="Disordered" evidence="6">
    <location>
        <begin position="1"/>
        <end position="30"/>
    </location>
</feature>
<dbReference type="PANTHER" id="PTHR10165">
    <property type="entry name" value="LIPID PHOSPHATE PHOSPHATASE"/>
    <property type="match status" value="1"/>
</dbReference>
<dbReference type="GO" id="GO:0004601">
    <property type="term" value="F:peroxidase activity"/>
    <property type="evidence" value="ECO:0007669"/>
    <property type="project" value="UniProtKB-KW"/>
</dbReference>
<dbReference type="Proteomes" id="UP000320762">
    <property type="component" value="Unassembled WGS sequence"/>
</dbReference>
<evidence type="ECO:0000256" key="6">
    <source>
        <dbReference type="SAM" id="MobiDB-lite"/>
    </source>
</evidence>
<evidence type="ECO:0000313" key="10">
    <source>
        <dbReference type="Proteomes" id="UP000320762"/>
    </source>
</evidence>
<dbReference type="InterPro" id="IPR043216">
    <property type="entry name" value="PAP-like"/>
</dbReference>
<keyword evidence="9" id="KW-0575">Peroxidase</keyword>
<gene>
    <name evidence="9" type="ORF">BD626DRAFT_453887</name>
</gene>
<comment type="similarity">
    <text evidence="2">Belongs to the PA-phosphatase related phosphoesterase family.</text>
</comment>
<dbReference type="GO" id="GO:0046839">
    <property type="term" value="P:phospholipid dephosphorylation"/>
    <property type="evidence" value="ECO:0007669"/>
    <property type="project" value="TreeGrafter"/>
</dbReference>
<evidence type="ECO:0000256" key="4">
    <source>
        <dbReference type="ARBA" id="ARBA00022989"/>
    </source>
</evidence>
<protein>
    <submittedName>
        <fullName evidence="9">Phosphatidic acid phosphatase type 2/haloperoxidase</fullName>
    </submittedName>
</protein>
<feature type="transmembrane region" description="Helical" evidence="7">
    <location>
        <begin position="110"/>
        <end position="130"/>
    </location>
</feature>
<proteinExistence type="inferred from homology"/>
<evidence type="ECO:0000259" key="8">
    <source>
        <dbReference type="SMART" id="SM00014"/>
    </source>
</evidence>